<organism evidence="1 2">
    <name type="scientific">Periconia digitata</name>
    <dbReference type="NCBI Taxonomy" id="1303443"/>
    <lineage>
        <taxon>Eukaryota</taxon>
        <taxon>Fungi</taxon>
        <taxon>Dikarya</taxon>
        <taxon>Ascomycota</taxon>
        <taxon>Pezizomycotina</taxon>
        <taxon>Dothideomycetes</taxon>
        <taxon>Pleosporomycetidae</taxon>
        <taxon>Pleosporales</taxon>
        <taxon>Massarineae</taxon>
        <taxon>Periconiaceae</taxon>
        <taxon>Periconia</taxon>
    </lineage>
</organism>
<evidence type="ECO:0000313" key="2">
    <source>
        <dbReference type="Proteomes" id="UP001152607"/>
    </source>
</evidence>
<keyword evidence="2" id="KW-1185">Reference proteome</keyword>
<dbReference type="EMBL" id="CAOQHR010000011">
    <property type="protein sequence ID" value="CAI6341113.1"/>
    <property type="molecule type" value="Genomic_DNA"/>
</dbReference>
<evidence type="ECO:0000313" key="1">
    <source>
        <dbReference type="EMBL" id="CAI6341113.1"/>
    </source>
</evidence>
<name>A0A9W4UVH8_9PLEO</name>
<proteinExistence type="predicted"/>
<sequence>MSLTHPSSPSFPSPASSHLFFISSKLWSFILQRLSRSWIHPVTGPPGTS</sequence>
<accession>A0A9W4UVH8</accession>
<protein>
    <submittedName>
        <fullName evidence="1">Uncharacterized protein</fullName>
    </submittedName>
</protein>
<dbReference type="Proteomes" id="UP001152607">
    <property type="component" value="Unassembled WGS sequence"/>
</dbReference>
<comment type="caution">
    <text evidence="1">The sequence shown here is derived from an EMBL/GenBank/DDBJ whole genome shotgun (WGS) entry which is preliminary data.</text>
</comment>
<reference evidence="1" key="1">
    <citation type="submission" date="2023-01" db="EMBL/GenBank/DDBJ databases">
        <authorList>
            <person name="Van Ghelder C."/>
            <person name="Rancurel C."/>
        </authorList>
    </citation>
    <scope>NUCLEOTIDE SEQUENCE</scope>
    <source>
        <strain evidence="1">CNCM I-4278</strain>
    </source>
</reference>
<dbReference type="AlphaFoldDB" id="A0A9W4UVH8"/>
<gene>
    <name evidence="1" type="ORF">PDIGIT_LOCUS14304</name>
</gene>